<dbReference type="Proteomes" id="UP001606301">
    <property type="component" value="Unassembled WGS sequence"/>
</dbReference>
<evidence type="ECO:0000313" key="1">
    <source>
        <dbReference type="EMBL" id="MFG6442926.1"/>
    </source>
</evidence>
<evidence type="ECO:0000313" key="2">
    <source>
        <dbReference type="Proteomes" id="UP001606301"/>
    </source>
</evidence>
<reference evidence="1 2" key="1">
    <citation type="submission" date="2024-08" db="EMBL/GenBank/DDBJ databases">
        <authorList>
            <person name="Lu H."/>
        </authorList>
    </citation>
    <scope>NUCLEOTIDE SEQUENCE [LARGE SCALE GENOMIC DNA]</scope>
    <source>
        <strain evidence="1 2">LKC17W</strain>
    </source>
</reference>
<accession>A0ABW7FNK8</accession>
<dbReference type="EMBL" id="JBIGHW010000013">
    <property type="protein sequence ID" value="MFG6442926.1"/>
    <property type="molecule type" value="Genomic_DNA"/>
</dbReference>
<organism evidence="1 2">
    <name type="scientific">Pelomonas margarita</name>
    <dbReference type="NCBI Taxonomy" id="3299031"/>
    <lineage>
        <taxon>Bacteria</taxon>
        <taxon>Pseudomonadati</taxon>
        <taxon>Pseudomonadota</taxon>
        <taxon>Betaproteobacteria</taxon>
        <taxon>Burkholderiales</taxon>
        <taxon>Sphaerotilaceae</taxon>
        <taxon>Roseateles</taxon>
    </lineage>
</organism>
<protein>
    <recommendedName>
        <fullName evidence="3">Lipoprotein</fullName>
    </recommendedName>
</protein>
<gene>
    <name evidence="1" type="ORF">ACG0Z3_19730</name>
</gene>
<dbReference type="RefSeq" id="WP_394400732.1">
    <property type="nucleotide sequence ID" value="NZ_JBIGHW010000013.1"/>
</dbReference>
<proteinExistence type="predicted"/>
<name>A0ABW7FNK8_9BURK</name>
<comment type="caution">
    <text evidence="1">The sequence shown here is derived from an EMBL/GenBank/DDBJ whole genome shotgun (WGS) entry which is preliminary data.</text>
</comment>
<evidence type="ECO:0008006" key="3">
    <source>
        <dbReference type="Google" id="ProtNLM"/>
    </source>
</evidence>
<keyword evidence="2" id="KW-1185">Reference proteome</keyword>
<sequence>MLGLLVACQPALNWREVRPEKSGVAAVFPCKPEVEQRPGMGLAQCEADGGRFSLSWADAPEGSQAGPALRAMAAAVATKLGQPLPSPQRLVVAGMTPLPEAAQYRLNGGGSVTRVAVFSHGARVYQAMMSGPKSDAAAWDSLIGGLRIEAAR</sequence>